<gene>
    <name evidence="1" type="ORF">L6164_034450</name>
</gene>
<proteinExistence type="predicted"/>
<evidence type="ECO:0000313" key="1">
    <source>
        <dbReference type="EMBL" id="KAI4301139.1"/>
    </source>
</evidence>
<keyword evidence="2" id="KW-1185">Reference proteome</keyword>
<sequence length="100" mass="10847">MEKKNLLFVLVVAILMMVLFGFGETRPLQGDREEWPNNKKDVVILQSLQRGPVKPSAPNPCSTVGGGKGHCINGMNFAGKTTYHHPPPPRAAVDLALANI</sequence>
<accession>A0ACB9KUX9</accession>
<dbReference type="Proteomes" id="UP000828941">
    <property type="component" value="Chromosome 13"/>
</dbReference>
<protein>
    <submittedName>
        <fullName evidence="1">Uncharacterized protein</fullName>
    </submittedName>
</protein>
<comment type="caution">
    <text evidence="1">The sequence shown here is derived from an EMBL/GenBank/DDBJ whole genome shotgun (WGS) entry which is preliminary data.</text>
</comment>
<name>A0ACB9KUX9_BAUVA</name>
<evidence type="ECO:0000313" key="2">
    <source>
        <dbReference type="Proteomes" id="UP000828941"/>
    </source>
</evidence>
<reference evidence="1 2" key="1">
    <citation type="journal article" date="2022" name="DNA Res.">
        <title>Chromosomal-level genome assembly of the orchid tree Bauhinia variegata (Leguminosae; Cercidoideae) supports the allotetraploid origin hypothesis of Bauhinia.</title>
        <authorList>
            <person name="Zhong Y."/>
            <person name="Chen Y."/>
            <person name="Zheng D."/>
            <person name="Pang J."/>
            <person name="Liu Y."/>
            <person name="Luo S."/>
            <person name="Meng S."/>
            <person name="Qian L."/>
            <person name="Wei D."/>
            <person name="Dai S."/>
            <person name="Zhou R."/>
        </authorList>
    </citation>
    <scope>NUCLEOTIDE SEQUENCE [LARGE SCALE GENOMIC DNA]</scope>
    <source>
        <strain evidence="1">BV-YZ2020</strain>
    </source>
</reference>
<dbReference type="EMBL" id="CM039438">
    <property type="protein sequence ID" value="KAI4301139.1"/>
    <property type="molecule type" value="Genomic_DNA"/>
</dbReference>
<organism evidence="1 2">
    <name type="scientific">Bauhinia variegata</name>
    <name type="common">Purple orchid tree</name>
    <name type="synonym">Phanera variegata</name>
    <dbReference type="NCBI Taxonomy" id="167791"/>
    <lineage>
        <taxon>Eukaryota</taxon>
        <taxon>Viridiplantae</taxon>
        <taxon>Streptophyta</taxon>
        <taxon>Embryophyta</taxon>
        <taxon>Tracheophyta</taxon>
        <taxon>Spermatophyta</taxon>
        <taxon>Magnoliopsida</taxon>
        <taxon>eudicotyledons</taxon>
        <taxon>Gunneridae</taxon>
        <taxon>Pentapetalae</taxon>
        <taxon>rosids</taxon>
        <taxon>fabids</taxon>
        <taxon>Fabales</taxon>
        <taxon>Fabaceae</taxon>
        <taxon>Cercidoideae</taxon>
        <taxon>Cercideae</taxon>
        <taxon>Bauhiniinae</taxon>
        <taxon>Bauhinia</taxon>
    </lineage>
</organism>